<protein>
    <submittedName>
        <fullName evidence="1">Uncharacterized protein</fullName>
    </submittedName>
</protein>
<organism evidence="1 2">
    <name type="scientific">Clostridium pasteurianum BC1</name>
    <dbReference type="NCBI Taxonomy" id="86416"/>
    <lineage>
        <taxon>Bacteria</taxon>
        <taxon>Bacillati</taxon>
        <taxon>Bacillota</taxon>
        <taxon>Clostridia</taxon>
        <taxon>Eubacteriales</taxon>
        <taxon>Clostridiaceae</taxon>
        <taxon>Clostridium</taxon>
    </lineage>
</organism>
<dbReference type="HOGENOM" id="CLU_1977701_0_0_9"/>
<name>R4K8C5_CLOPA</name>
<sequence>MKYDFKNCDFCKNVFNIKNIDWTNFYIYKDISDANKIFNTLFIEKFKEKEEEYNAKKNKYCCNKHFNLSFWENEIGSAIDYIIYEYKSLNDDNSHYLYGFIPISEEEIDKIKEYYDKKIQYIKNNL</sequence>
<keyword evidence="2" id="KW-1185">Reference proteome</keyword>
<reference evidence="1 2" key="1">
    <citation type="submission" date="2012-01" db="EMBL/GenBank/DDBJ databases">
        <title>Complete sequence of chromosome of Clostridium pasteurianum BC1.</title>
        <authorList>
            <consortium name="US DOE Joint Genome Institute"/>
            <person name="Lucas S."/>
            <person name="Han J."/>
            <person name="Lapidus A."/>
            <person name="Cheng J.-F."/>
            <person name="Goodwin L."/>
            <person name="Pitluck S."/>
            <person name="Peters L."/>
            <person name="Mikhailova N."/>
            <person name="Teshima H."/>
            <person name="Detter J.C."/>
            <person name="Han C."/>
            <person name="Tapia R."/>
            <person name="Land M."/>
            <person name="Hauser L."/>
            <person name="Kyrpides N."/>
            <person name="Ivanova N."/>
            <person name="Pagani I."/>
            <person name="Dunn J."/>
            <person name="Taghavi S."/>
            <person name="Francis A."/>
            <person name="van der Lelie D."/>
            <person name="Woyke T."/>
        </authorList>
    </citation>
    <scope>NUCLEOTIDE SEQUENCE [LARGE SCALE GENOMIC DNA]</scope>
    <source>
        <strain evidence="1 2">BC1</strain>
    </source>
</reference>
<dbReference type="RefSeq" id="WP_015615097.1">
    <property type="nucleotide sequence ID" value="NC_021182.1"/>
</dbReference>
<accession>R4K8C5</accession>
<dbReference type="Proteomes" id="UP000013523">
    <property type="component" value="Chromosome"/>
</dbReference>
<evidence type="ECO:0000313" key="1">
    <source>
        <dbReference type="EMBL" id="AGK96779.1"/>
    </source>
</evidence>
<gene>
    <name evidence="1" type="ORF">Clopa_1879</name>
</gene>
<dbReference type="AlphaFoldDB" id="R4K8C5"/>
<dbReference type="EMBL" id="CP003261">
    <property type="protein sequence ID" value="AGK96779.1"/>
    <property type="molecule type" value="Genomic_DNA"/>
</dbReference>
<evidence type="ECO:0000313" key="2">
    <source>
        <dbReference type="Proteomes" id="UP000013523"/>
    </source>
</evidence>
<dbReference type="STRING" id="86416.Clopa_1879"/>
<dbReference type="KEGG" id="cpas:Clopa_1879"/>
<proteinExistence type="predicted"/>
<dbReference type="PATRIC" id="fig|86416.3.peg.1850"/>